<evidence type="ECO:0000313" key="3">
    <source>
        <dbReference type="Proteomes" id="UP000325302"/>
    </source>
</evidence>
<accession>A0A5A9W4E3</accession>
<reference evidence="2 3" key="1">
    <citation type="submission" date="2019-03" db="EMBL/GenBank/DDBJ databases">
        <title>Nitrincola sp. nov. isolated from an Indian soda lake.</title>
        <authorList>
            <person name="Joshi A."/>
            <person name="Thite S.V."/>
            <person name="Joseph N."/>
            <person name="Dhotre D."/>
            <person name="Moorthy M."/>
            <person name="Shouche Y.S."/>
        </authorList>
    </citation>
    <scope>NUCLEOTIDE SEQUENCE [LARGE SCALE GENOMIC DNA]</scope>
    <source>
        <strain evidence="2 3">MEB193</strain>
    </source>
</reference>
<keyword evidence="3" id="KW-1185">Reference proteome</keyword>
<gene>
    <name evidence="2" type="ORF">E1H14_05020</name>
</gene>
<dbReference type="OrthoDB" id="363007at2"/>
<dbReference type="EMBL" id="SMRS01000003">
    <property type="protein sequence ID" value="KAA0875354.1"/>
    <property type="molecule type" value="Genomic_DNA"/>
</dbReference>
<comment type="caution">
    <text evidence="2">The sequence shown here is derived from an EMBL/GenBank/DDBJ whole genome shotgun (WGS) entry which is preliminary data.</text>
</comment>
<dbReference type="AlphaFoldDB" id="A0A5A9W4E3"/>
<keyword evidence="1" id="KW-1133">Transmembrane helix</keyword>
<evidence type="ECO:0000313" key="2">
    <source>
        <dbReference type="EMBL" id="KAA0875354.1"/>
    </source>
</evidence>
<name>A0A5A9W4E3_9GAMM</name>
<feature type="transmembrane region" description="Helical" evidence="1">
    <location>
        <begin position="12"/>
        <end position="32"/>
    </location>
</feature>
<dbReference type="RefSeq" id="WP_149390362.1">
    <property type="nucleotide sequence ID" value="NZ_SMRS01000003.1"/>
</dbReference>
<protein>
    <submittedName>
        <fullName evidence="2">Uncharacterized protein</fullName>
    </submittedName>
</protein>
<dbReference type="Proteomes" id="UP000325302">
    <property type="component" value="Unassembled WGS sequence"/>
</dbReference>
<proteinExistence type="predicted"/>
<evidence type="ECO:0000256" key="1">
    <source>
        <dbReference type="SAM" id="Phobius"/>
    </source>
</evidence>
<sequence length="113" mass="12656">MSRQHSLRDYSGCCSGILLGAVLCVFTTQVAWSHYPYIDCEKAVDEVICQVGFSDGTDAVGAEVVMFSYDEEPLARATADDFSRATFTWQDQPFYIQFDAGHEDPAEYDYAEL</sequence>
<keyword evidence="1" id="KW-0812">Transmembrane</keyword>
<organism evidence="2 3">
    <name type="scientific">Nitrincola tapanii</name>
    <dbReference type="NCBI Taxonomy" id="1708751"/>
    <lineage>
        <taxon>Bacteria</taxon>
        <taxon>Pseudomonadati</taxon>
        <taxon>Pseudomonadota</taxon>
        <taxon>Gammaproteobacteria</taxon>
        <taxon>Oceanospirillales</taxon>
        <taxon>Oceanospirillaceae</taxon>
        <taxon>Nitrincola</taxon>
    </lineage>
</organism>
<keyword evidence="1" id="KW-0472">Membrane</keyword>